<evidence type="ECO:0000256" key="3">
    <source>
        <dbReference type="ARBA" id="ARBA00022833"/>
    </source>
</evidence>
<dbReference type="InterPro" id="IPR036388">
    <property type="entry name" value="WH-like_DNA-bd_sf"/>
</dbReference>
<dbReference type="EMBL" id="WOTB01000001">
    <property type="protein sequence ID" value="NHN83224.1"/>
    <property type="molecule type" value="Genomic_DNA"/>
</dbReference>
<protein>
    <submittedName>
        <fullName evidence="8">Transcriptional repressor</fullName>
    </submittedName>
</protein>
<dbReference type="PANTHER" id="PTHR33202:SF6">
    <property type="entry name" value="ZINC UPTAKE REGULATION PROTEIN"/>
    <property type="match status" value="1"/>
</dbReference>
<dbReference type="CDD" id="cd07153">
    <property type="entry name" value="Fur_like"/>
    <property type="match status" value="1"/>
</dbReference>
<evidence type="ECO:0000256" key="2">
    <source>
        <dbReference type="ARBA" id="ARBA00022491"/>
    </source>
</evidence>
<evidence type="ECO:0000256" key="5">
    <source>
        <dbReference type="ARBA" id="ARBA00023125"/>
    </source>
</evidence>
<dbReference type="Pfam" id="PF01475">
    <property type="entry name" value="FUR"/>
    <property type="match status" value="1"/>
</dbReference>
<organism evidence="8 9">
    <name type="scientific">Acetobacter musti</name>
    <dbReference type="NCBI Taxonomy" id="864732"/>
    <lineage>
        <taxon>Bacteria</taxon>
        <taxon>Pseudomonadati</taxon>
        <taxon>Pseudomonadota</taxon>
        <taxon>Alphaproteobacteria</taxon>
        <taxon>Acetobacterales</taxon>
        <taxon>Acetobacteraceae</taxon>
        <taxon>Acetobacter</taxon>
    </lineage>
</organism>
<evidence type="ECO:0000256" key="4">
    <source>
        <dbReference type="ARBA" id="ARBA00023015"/>
    </source>
</evidence>
<dbReference type="InterPro" id="IPR002481">
    <property type="entry name" value="FUR"/>
</dbReference>
<evidence type="ECO:0000256" key="1">
    <source>
        <dbReference type="ARBA" id="ARBA00007957"/>
    </source>
</evidence>
<reference evidence="8 9" key="1">
    <citation type="journal article" date="2020" name="Int. J. Syst. Evol. Microbiol.">
        <title>Novel acetic acid bacteria from cider fermentations: Acetobacter conturbans sp. nov. and Acetobacter fallax sp. nov.</title>
        <authorList>
            <person name="Sombolestani A.S."/>
            <person name="Cleenwerck I."/>
            <person name="Cnockaert M."/>
            <person name="Borremans W."/>
            <person name="Wieme A.D."/>
            <person name="De Vuyst L."/>
            <person name="Vandamme P."/>
        </authorList>
    </citation>
    <scope>NUCLEOTIDE SEQUENCE [LARGE SCALE GENOMIC DNA]</scope>
    <source>
        <strain evidence="8 9">LMG 30640</strain>
    </source>
</reference>
<evidence type="ECO:0000256" key="7">
    <source>
        <dbReference type="SAM" id="MobiDB-lite"/>
    </source>
</evidence>
<name>A0ABX0JK61_9PROT</name>
<keyword evidence="3" id="KW-0862">Zinc</keyword>
<keyword evidence="4" id="KW-0805">Transcription regulation</keyword>
<evidence type="ECO:0000313" key="8">
    <source>
        <dbReference type="EMBL" id="NHN83224.1"/>
    </source>
</evidence>
<keyword evidence="9" id="KW-1185">Reference proteome</keyword>
<keyword evidence="2" id="KW-0678">Repressor</keyword>
<proteinExistence type="inferred from homology"/>
<dbReference type="SUPFAM" id="SSF46785">
    <property type="entry name" value="Winged helix' DNA-binding domain"/>
    <property type="match status" value="1"/>
</dbReference>
<keyword evidence="5" id="KW-0238">DNA-binding</keyword>
<dbReference type="InterPro" id="IPR036390">
    <property type="entry name" value="WH_DNA-bd_sf"/>
</dbReference>
<comment type="caution">
    <text evidence="8">The sequence shown here is derived from an EMBL/GenBank/DDBJ whole genome shotgun (WGS) entry which is preliminary data.</text>
</comment>
<accession>A0ABX0JK61</accession>
<feature type="region of interest" description="Disordered" evidence="7">
    <location>
        <begin position="171"/>
        <end position="190"/>
    </location>
</feature>
<dbReference type="Proteomes" id="UP000635278">
    <property type="component" value="Unassembled WGS sequence"/>
</dbReference>
<gene>
    <name evidence="8" type="ORF">GOB93_01020</name>
</gene>
<keyword evidence="6" id="KW-0804">Transcription</keyword>
<sequence>MSSMTKTPALAPDRFSDRMETLLNRADRLCAAKGVRLTALRRQILGLMLASDQPLGAYELLERLQTSHPGAAPPTVYRTLDFLLETGLIHKIERLSSFVPCTHTLDHDHSHEGEGIHATQFLICSQCSHVTELEEPAILSAILEASRNAGFRLRQSTIEIEGLCAACAGSQAGADKDHGHSHQESRRTPR</sequence>
<dbReference type="Gene3D" id="1.10.10.10">
    <property type="entry name" value="Winged helix-like DNA-binding domain superfamily/Winged helix DNA-binding domain"/>
    <property type="match status" value="1"/>
</dbReference>
<feature type="compositionally biased region" description="Basic and acidic residues" evidence="7">
    <location>
        <begin position="174"/>
        <end position="190"/>
    </location>
</feature>
<dbReference type="Gene3D" id="3.30.1490.190">
    <property type="match status" value="1"/>
</dbReference>
<dbReference type="InterPro" id="IPR043135">
    <property type="entry name" value="Fur_C"/>
</dbReference>
<dbReference type="PANTHER" id="PTHR33202">
    <property type="entry name" value="ZINC UPTAKE REGULATION PROTEIN"/>
    <property type="match status" value="1"/>
</dbReference>
<comment type="similarity">
    <text evidence="1">Belongs to the Fur family.</text>
</comment>
<evidence type="ECO:0000313" key="9">
    <source>
        <dbReference type="Proteomes" id="UP000635278"/>
    </source>
</evidence>
<evidence type="ECO:0000256" key="6">
    <source>
        <dbReference type="ARBA" id="ARBA00023163"/>
    </source>
</evidence>